<name>A0A397S1M0_9GLOM</name>
<comment type="caution">
    <text evidence="1">The sequence shown here is derived from an EMBL/GenBank/DDBJ whole genome shotgun (WGS) entry which is preliminary data.</text>
</comment>
<sequence length="97" mass="11320">MSAAAINRASALIDYNIYDDTHKQYKFVQKTILADKSLTKDEKTKTIRRLNEDYDRSKIVDNDGERRISKFSDWTSENNDIDNLIQKCQTETLVPDM</sequence>
<reference evidence="1 2" key="1">
    <citation type="submission" date="2018-06" db="EMBL/GenBank/DDBJ databases">
        <title>Comparative genomics reveals the genomic features of Rhizophagus irregularis, R. cerebriforme, R. diaphanum and Gigaspora rosea, and their symbiotic lifestyle signature.</title>
        <authorList>
            <person name="Morin E."/>
            <person name="San Clemente H."/>
            <person name="Chen E.C.H."/>
            <person name="De La Providencia I."/>
            <person name="Hainaut M."/>
            <person name="Kuo A."/>
            <person name="Kohler A."/>
            <person name="Murat C."/>
            <person name="Tang N."/>
            <person name="Roy S."/>
            <person name="Loubradou J."/>
            <person name="Henrissat B."/>
            <person name="Grigoriev I.V."/>
            <person name="Corradi N."/>
            <person name="Roux C."/>
            <person name="Martin F.M."/>
        </authorList>
    </citation>
    <scope>NUCLEOTIDE SEQUENCE [LARGE SCALE GENOMIC DNA]</scope>
    <source>
        <strain evidence="1 2">DAOM 227022</strain>
    </source>
</reference>
<dbReference type="STRING" id="658196.A0A397S1M0"/>
<dbReference type="EMBL" id="QKYT01002353">
    <property type="protein sequence ID" value="RIA78686.1"/>
    <property type="molecule type" value="Genomic_DNA"/>
</dbReference>
<evidence type="ECO:0000313" key="2">
    <source>
        <dbReference type="Proteomes" id="UP000265703"/>
    </source>
</evidence>
<gene>
    <name evidence="1" type="ORF">C1645_842618</name>
</gene>
<proteinExistence type="predicted"/>
<feature type="non-terminal residue" evidence="1">
    <location>
        <position position="97"/>
    </location>
</feature>
<accession>A0A397S1M0</accession>
<protein>
    <submittedName>
        <fullName evidence="1">Uncharacterized protein</fullName>
    </submittedName>
</protein>
<keyword evidence="2" id="KW-1185">Reference proteome</keyword>
<organism evidence="1 2">
    <name type="scientific">Glomus cerebriforme</name>
    <dbReference type="NCBI Taxonomy" id="658196"/>
    <lineage>
        <taxon>Eukaryota</taxon>
        <taxon>Fungi</taxon>
        <taxon>Fungi incertae sedis</taxon>
        <taxon>Mucoromycota</taxon>
        <taxon>Glomeromycotina</taxon>
        <taxon>Glomeromycetes</taxon>
        <taxon>Glomerales</taxon>
        <taxon>Glomeraceae</taxon>
        <taxon>Glomus</taxon>
    </lineage>
</organism>
<evidence type="ECO:0000313" key="1">
    <source>
        <dbReference type="EMBL" id="RIA78686.1"/>
    </source>
</evidence>
<dbReference type="Proteomes" id="UP000265703">
    <property type="component" value="Unassembled WGS sequence"/>
</dbReference>
<dbReference type="AlphaFoldDB" id="A0A397S1M0"/>